<feature type="chain" id="PRO_5046998029" evidence="4">
    <location>
        <begin position="22"/>
        <end position="171"/>
    </location>
</feature>
<evidence type="ECO:0000313" key="5">
    <source>
        <dbReference type="EMBL" id="UYV66704.1"/>
    </source>
</evidence>
<keyword evidence="2" id="KW-0328">Glycosyltransferase</keyword>
<evidence type="ECO:0000256" key="1">
    <source>
        <dbReference type="ARBA" id="ARBA00006721"/>
    </source>
</evidence>
<evidence type="ECO:0000256" key="2">
    <source>
        <dbReference type="ARBA" id="ARBA00022676"/>
    </source>
</evidence>
<dbReference type="PANTHER" id="PTHR10730">
    <property type="entry name" value="PROCOLLAGEN-LYSINE,2-OXOGLUTARATE 5-DIOXYGENASE/GLYCOSYLTRANSFERASE 25 FAMILY MEMBER"/>
    <property type="match status" value="1"/>
</dbReference>
<evidence type="ECO:0000256" key="4">
    <source>
        <dbReference type="SAM" id="SignalP"/>
    </source>
</evidence>
<keyword evidence="4" id="KW-0732">Signal</keyword>
<keyword evidence="6" id="KW-1185">Reference proteome</keyword>
<gene>
    <name evidence="5" type="ORF">LAZ67_4002629</name>
</gene>
<comment type="similarity">
    <text evidence="1">Belongs to the glycosyltransferase 25 family.</text>
</comment>
<protein>
    <submittedName>
        <fullName evidence="5">CERCAM</fullName>
    </submittedName>
</protein>
<name>A0ABY6KCY0_9ARAC</name>
<dbReference type="InterPro" id="IPR050757">
    <property type="entry name" value="Collagen_mod_GT25"/>
</dbReference>
<accession>A0ABY6KCY0</accession>
<feature type="signal peptide" evidence="4">
    <location>
        <begin position="1"/>
        <end position="21"/>
    </location>
</feature>
<dbReference type="EMBL" id="CP092866">
    <property type="protein sequence ID" value="UYV66704.1"/>
    <property type="molecule type" value="Genomic_DNA"/>
</dbReference>
<reference evidence="5 6" key="1">
    <citation type="submission" date="2022-01" db="EMBL/GenBank/DDBJ databases">
        <title>A chromosomal length assembly of Cordylochernes scorpioides.</title>
        <authorList>
            <person name="Zeh D."/>
            <person name="Zeh J."/>
        </authorList>
    </citation>
    <scope>NUCLEOTIDE SEQUENCE [LARGE SCALE GENOMIC DNA]</scope>
    <source>
        <strain evidence="5">IN4F17</strain>
        <tissue evidence="5">Whole Body</tissue>
    </source>
</reference>
<proteinExistence type="inferred from homology"/>
<evidence type="ECO:0000313" key="6">
    <source>
        <dbReference type="Proteomes" id="UP001235939"/>
    </source>
</evidence>
<keyword evidence="3" id="KW-0808">Transferase</keyword>
<organism evidence="5 6">
    <name type="scientific">Cordylochernes scorpioides</name>
    <dbReference type="NCBI Taxonomy" id="51811"/>
    <lineage>
        <taxon>Eukaryota</taxon>
        <taxon>Metazoa</taxon>
        <taxon>Ecdysozoa</taxon>
        <taxon>Arthropoda</taxon>
        <taxon>Chelicerata</taxon>
        <taxon>Arachnida</taxon>
        <taxon>Pseudoscorpiones</taxon>
        <taxon>Cheliferoidea</taxon>
        <taxon>Chernetidae</taxon>
        <taxon>Cordylochernes</taxon>
    </lineage>
</organism>
<sequence length="171" mass="20203">MNFNHIIKSFFIISLLNFVAIYHCNENKLLPTVFIAILVRNKEHTLPYFFGALERLDYPKDRMAIWIWSYYLLFPNCTLSPLDTVSNLKDNIRGSCGRIYSDNNIDHSPELLQKWAANQTSYHSLEVHIEPGHLQDSGIFDWSTERFSHLINLREKALLEARQRWADYIWV</sequence>
<dbReference type="PANTHER" id="PTHR10730:SF53">
    <property type="entry name" value="GLYCOSYLTRANSFERASE 25 FAMILY MEMBER"/>
    <property type="match status" value="1"/>
</dbReference>
<evidence type="ECO:0000256" key="3">
    <source>
        <dbReference type="ARBA" id="ARBA00022679"/>
    </source>
</evidence>
<dbReference type="Proteomes" id="UP001235939">
    <property type="component" value="Chromosome 04"/>
</dbReference>